<evidence type="ECO:0000313" key="1">
    <source>
        <dbReference type="EMBL" id="RKU44648.1"/>
    </source>
</evidence>
<evidence type="ECO:0000313" key="2">
    <source>
        <dbReference type="Proteomes" id="UP000275385"/>
    </source>
</evidence>
<dbReference type="EMBL" id="QVQW01000028">
    <property type="protein sequence ID" value="RKU44648.1"/>
    <property type="molecule type" value="Genomic_DNA"/>
</dbReference>
<gene>
    <name evidence="1" type="ORF">DL546_001683</name>
</gene>
<keyword evidence="2" id="KW-1185">Reference proteome</keyword>
<organism evidence="1 2">
    <name type="scientific">Coniochaeta pulveracea</name>
    <dbReference type="NCBI Taxonomy" id="177199"/>
    <lineage>
        <taxon>Eukaryota</taxon>
        <taxon>Fungi</taxon>
        <taxon>Dikarya</taxon>
        <taxon>Ascomycota</taxon>
        <taxon>Pezizomycotina</taxon>
        <taxon>Sordariomycetes</taxon>
        <taxon>Sordariomycetidae</taxon>
        <taxon>Coniochaetales</taxon>
        <taxon>Coniochaetaceae</taxon>
        <taxon>Coniochaeta</taxon>
    </lineage>
</organism>
<proteinExistence type="predicted"/>
<protein>
    <submittedName>
        <fullName evidence="1">Uncharacterized protein</fullName>
    </submittedName>
</protein>
<dbReference type="AlphaFoldDB" id="A0A420Y9S6"/>
<dbReference type="Proteomes" id="UP000275385">
    <property type="component" value="Unassembled WGS sequence"/>
</dbReference>
<comment type="caution">
    <text evidence="1">The sequence shown here is derived from an EMBL/GenBank/DDBJ whole genome shotgun (WGS) entry which is preliminary data.</text>
</comment>
<sequence>MSATQLLVDPCQPHVAASPPGYQTQNGSPCICRKRGDQGPQYLFHVVGTAHVSFSGDEIHVNVCLFLPLAGSVVGILVARSAPMQQEHSADGNQFDVCLLLM</sequence>
<name>A0A420Y9S6_9PEZI</name>
<reference evidence="1 2" key="1">
    <citation type="submission" date="2018-08" db="EMBL/GenBank/DDBJ databases">
        <title>Draft genome of the lignicolous fungus Coniochaeta pulveracea.</title>
        <authorList>
            <person name="Borstlap C.J."/>
            <person name="De Witt R.N."/>
            <person name="Botha A."/>
            <person name="Volschenk H."/>
        </authorList>
    </citation>
    <scope>NUCLEOTIDE SEQUENCE [LARGE SCALE GENOMIC DNA]</scope>
    <source>
        <strain evidence="1 2">CAB683</strain>
    </source>
</reference>
<accession>A0A420Y9S6</accession>